<name>M7AVW1_CHEMY</name>
<reference evidence="3" key="1">
    <citation type="journal article" date="2013" name="Nat. Genet.">
        <title>The draft genomes of soft-shell turtle and green sea turtle yield insights into the development and evolution of the turtle-specific body plan.</title>
        <authorList>
            <person name="Wang Z."/>
            <person name="Pascual-Anaya J."/>
            <person name="Zadissa A."/>
            <person name="Li W."/>
            <person name="Niimura Y."/>
            <person name="Huang Z."/>
            <person name="Li C."/>
            <person name="White S."/>
            <person name="Xiong Z."/>
            <person name="Fang D."/>
            <person name="Wang B."/>
            <person name="Ming Y."/>
            <person name="Chen Y."/>
            <person name="Zheng Y."/>
            <person name="Kuraku S."/>
            <person name="Pignatelli M."/>
            <person name="Herrero J."/>
            <person name="Beal K."/>
            <person name="Nozawa M."/>
            <person name="Li Q."/>
            <person name="Wang J."/>
            <person name="Zhang H."/>
            <person name="Yu L."/>
            <person name="Shigenobu S."/>
            <person name="Wang J."/>
            <person name="Liu J."/>
            <person name="Flicek P."/>
            <person name="Searle S."/>
            <person name="Wang J."/>
            <person name="Kuratani S."/>
            <person name="Yin Y."/>
            <person name="Aken B."/>
            <person name="Zhang G."/>
            <person name="Irie N."/>
        </authorList>
    </citation>
    <scope>NUCLEOTIDE SEQUENCE [LARGE SCALE GENOMIC DNA]</scope>
</reference>
<proteinExistence type="predicted"/>
<protein>
    <submittedName>
        <fullName evidence="2">Uncharacterized protein</fullName>
    </submittedName>
</protein>
<gene>
    <name evidence="2" type="ORF">UY3_15718</name>
</gene>
<dbReference type="EMBL" id="KB572999">
    <property type="protein sequence ID" value="EMP27190.1"/>
    <property type="molecule type" value="Genomic_DNA"/>
</dbReference>
<evidence type="ECO:0000256" key="1">
    <source>
        <dbReference type="SAM" id="MobiDB-lite"/>
    </source>
</evidence>
<evidence type="ECO:0000313" key="3">
    <source>
        <dbReference type="Proteomes" id="UP000031443"/>
    </source>
</evidence>
<sequence>MSRGRAWRSPANTEGTVTPVASRGSSRQSAPSLDLRRLQWEKKLKLRELELRRWELQEEQEKQRQEREKQRQHELEEKEKQRQHELELARLRSSETPAAVSDGGPRTARSFDKCLLAQCKVGEDMEDFLDAFETA</sequence>
<accession>M7AVW1</accession>
<keyword evidence="3" id="KW-1185">Reference proteome</keyword>
<dbReference type="STRING" id="8469.M7AVW1"/>
<feature type="region of interest" description="Disordered" evidence="1">
    <location>
        <begin position="1"/>
        <end position="34"/>
    </location>
</feature>
<evidence type="ECO:0000313" key="2">
    <source>
        <dbReference type="EMBL" id="EMP27190.1"/>
    </source>
</evidence>
<organism evidence="2 3">
    <name type="scientific">Chelonia mydas</name>
    <name type="common">Green sea-turtle</name>
    <name type="synonym">Chelonia agassizi</name>
    <dbReference type="NCBI Taxonomy" id="8469"/>
    <lineage>
        <taxon>Eukaryota</taxon>
        <taxon>Metazoa</taxon>
        <taxon>Chordata</taxon>
        <taxon>Craniata</taxon>
        <taxon>Vertebrata</taxon>
        <taxon>Euteleostomi</taxon>
        <taxon>Archelosauria</taxon>
        <taxon>Testudinata</taxon>
        <taxon>Testudines</taxon>
        <taxon>Cryptodira</taxon>
        <taxon>Durocryptodira</taxon>
        <taxon>Americhelydia</taxon>
        <taxon>Chelonioidea</taxon>
        <taxon>Cheloniidae</taxon>
        <taxon>Chelonia</taxon>
    </lineage>
</organism>
<dbReference type="AlphaFoldDB" id="M7AVW1"/>
<dbReference type="Proteomes" id="UP000031443">
    <property type="component" value="Unassembled WGS sequence"/>
</dbReference>
<feature type="region of interest" description="Disordered" evidence="1">
    <location>
        <begin position="57"/>
        <end position="107"/>
    </location>
</feature>
<feature type="compositionally biased region" description="Basic and acidic residues" evidence="1">
    <location>
        <begin position="57"/>
        <end position="93"/>
    </location>
</feature>